<dbReference type="STRING" id="205917.A0A4Y9YBB5"/>
<dbReference type="InterPro" id="IPR032675">
    <property type="entry name" value="LRR_dom_sf"/>
</dbReference>
<dbReference type="OrthoDB" id="3255541at2759"/>
<organism evidence="1 2">
    <name type="scientific">Dentipellis fragilis</name>
    <dbReference type="NCBI Taxonomy" id="205917"/>
    <lineage>
        <taxon>Eukaryota</taxon>
        <taxon>Fungi</taxon>
        <taxon>Dikarya</taxon>
        <taxon>Basidiomycota</taxon>
        <taxon>Agaricomycotina</taxon>
        <taxon>Agaricomycetes</taxon>
        <taxon>Russulales</taxon>
        <taxon>Hericiaceae</taxon>
        <taxon>Dentipellis</taxon>
    </lineage>
</organism>
<name>A0A4Y9YBB5_9AGAM</name>
<evidence type="ECO:0000313" key="1">
    <source>
        <dbReference type="EMBL" id="TFY58877.1"/>
    </source>
</evidence>
<dbReference type="Proteomes" id="UP000298327">
    <property type="component" value="Unassembled WGS sequence"/>
</dbReference>
<gene>
    <name evidence="1" type="ORF">EVG20_g7992</name>
</gene>
<sequence>MPALCSLCLYGEDTFQELVASSVFFPELEELTVSEVALKDITRFLTSFPSRRSLTTINILTLDDSPRSEIGSFIRVLCNHCNPDTHRRFWLCLGRNDLDEDLEDDSSLFRHAVSLVHCGRALELVSTGPNWSTLTMRSLIPLAMFCHDLRAIALPGLRSWDDLVPRPAAIQRPSGHSFPRLRINLGLVLEGAESRIEAALRVLFPNMYAFGDSRQIRVGTQWLTAASKATGSHMPVHKALKSPDILLYIIEVLCPSKPSFTSHYDHYNAYDSTGGRSALAAFARTARIFLDPCLDAIWRHQFSLSPLLNCLDDSSNETAEPGMLRNPEYFTKNPDGLNWDRFDCYAHRVRSLWMDNEDGIPMTVFFVLATTHGTPLLPLLQHLMWRHTDQARLPYINLFCGPALRRLSIFQCTEAGPDDSAEKDQSIIATLISSLRDRSPSLHTVEFVLDEGDDFSNADVYHEASWIVLAMPPVTSFRCATPLSSRALTRLSSMRGLRSINLTGNETVGASRNPQLFFPDLEELSIRDIELKYATDFLASFPFRHSFKTINISTLDYTQGSAIEPFITALCKQCNPETLTRLCLQLDSWTCQHHEDDADLPAASSDVLTGLRDFTQLRELSIQSCAIQWEDQFLKDVVPAWRWLTALELDSGCAKWSNLTMQCLIPLAVNCPDLRSIILDLHNWDDPDPMLMMSQRSRTGCSPPRLYVHLNGVPAKAERRVAVALKAIFPNIYASWNRRVEFWIRHDWPGYQTITEEDYSTCRPRHDLDGAATLKFKSRLPSKTYREEEDGPRETYHYFERDPTGGRGAVAALAQTCRFLLEPCLDALWRHLFSLSPLLNCLDDTCVPLLEGEHGPRFCPGALRNPDRFGDLNNLNWDRFNYYARRVKSCWTDDDDGIPNPVWFGLAASRRAPLLSRLQHLIWRGSDQSKLPYLYLLCSPALQRLTVCLGLVGTGEPENDKSAMVNLVSSLSLRSPSLEEVEIIIDNDYDVDELCPTASWMVVTMHPLRSFSSASSIDLQALTWLSSMPALHSIHLTGSSAIRDLVASPVFFPELKEVIVSEVDLVDMTHFLTSFRTRHSFTTISISTLEDPSDGEIESFISTLCRYCNPDTLTCLRLNLVSESMWYDDDEPTLEYRIFIALRQFAQLREFSIKARGIRWEDQFLKDMAPAWRSLRIFNVDTAHKLELEQPLPKFTLRSLIPLATFCPDLHSIALEICNWDDPDPVLMAIQRPRKEHASLPELHVRLGHDLDAPPKNLRAERRIAAVLKALFPNVHSAWSTGVEFWIRHDWPEYKNLTPEGYSILSAERNRLR</sequence>
<comment type="caution">
    <text evidence="1">The sequence shown here is derived from an EMBL/GenBank/DDBJ whole genome shotgun (WGS) entry which is preliminary data.</text>
</comment>
<keyword evidence="2" id="KW-1185">Reference proteome</keyword>
<protein>
    <recommendedName>
        <fullName evidence="3">F-box domain-containing protein</fullName>
    </recommendedName>
</protein>
<dbReference type="EMBL" id="SEOQ01000654">
    <property type="protein sequence ID" value="TFY58877.1"/>
    <property type="molecule type" value="Genomic_DNA"/>
</dbReference>
<accession>A0A4Y9YBB5</accession>
<dbReference type="SUPFAM" id="SSF52047">
    <property type="entry name" value="RNI-like"/>
    <property type="match status" value="1"/>
</dbReference>
<proteinExistence type="predicted"/>
<evidence type="ECO:0008006" key="3">
    <source>
        <dbReference type="Google" id="ProtNLM"/>
    </source>
</evidence>
<reference evidence="1 2" key="1">
    <citation type="submission" date="2019-02" db="EMBL/GenBank/DDBJ databases">
        <title>Genome sequencing of the rare red list fungi Dentipellis fragilis.</title>
        <authorList>
            <person name="Buettner E."/>
            <person name="Kellner H."/>
        </authorList>
    </citation>
    <scope>NUCLEOTIDE SEQUENCE [LARGE SCALE GENOMIC DNA]</scope>
    <source>
        <strain evidence="1 2">DSM 105465</strain>
    </source>
</reference>
<dbReference type="Gene3D" id="3.80.10.10">
    <property type="entry name" value="Ribonuclease Inhibitor"/>
    <property type="match status" value="2"/>
</dbReference>
<evidence type="ECO:0000313" key="2">
    <source>
        <dbReference type="Proteomes" id="UP000298327"/>
    </source>
</evidence>